<feature type="domain" description="NlpC/P60" evidence="8">
    <location>
        <begin position="249"/>
        <end position="364"/>
    </location>
</feature>
<dbReference type="GO" id="GO:0006508">
    <property type="term" value="P:proteolysis"/>
    <property type="evidence" value="ECO:0007669"/>
    <property type="project" value="UniProtKB-KW"/>
</dbReference>
<reference evidence="9 10" key="1">
    <citation type="submission" date="2020-04" db="EMBL/GenBank/DDBJ databases">
        <title>Genomic insights into acetone-butanol-ethanol (ABE) fermentation by sequencing solventogenic clostridia strains.</title>
        <authorList>
            <person name="Brown S."/>
        </authorList>
    </citation>
    <scope>NUCLEOTIDE SEQUENCE [LARGE SCALE GENOMIC DNA]</scope>
    <source>
        <strain evidence="9 10">DJ011</strain>
    </source>
</reference>
<dbReference type="Proteomes" id="UP000563151">
    <property type="component" value="Unassembled WGS sequence"/>
</dbReference>
<dbReference type="SUPFAM" id="SSF54001">
    <property type="entry name" value="Cysteine proteinases"/>
    <property type="match status" value="1"/>
</dbReference>
<dbReference type="EMBL" id="JAAZWO010000025">
    <property type="protein sequence ID" value="MBC2399278.1"/>
    <property type="molecule type" value="Genomic_DNA"/>
</dbReference>
<feature type="chain" id="PRO_5037208145" evidence="7">
    <location>
        <begin position="25"/>
        <end position="364"/>
    </location>
</feature>
<dbReference type="AlphaFoldDB" id="A0A923J2X6"/>
<evidence type="ECO:0000256" key="1">
    <source>
        <dbReference type="ARBA" id="ARBA00007074"/>
    </source>
</evidence>
<evidence type="ECO:0000313" key="9">
    <source>
        <dbReference type="EMBL" id="MBC2399278.1"/>
    </source>
</evidence>
<gene>
    <name evidence="9" type="ORF">HGG79_16090</name>
</gene>
<protein>
    <submittedName>
        <fullName evidence="9">Glycoside hydrolase</fullName>
    </submittedName>
</protein>
<dbReference type="InterPro" id="IPR057309">
    <property type="entry name" value="PcsB_CC"/>
</dbReference>
<comment type="similarity">
    <text evidence="1">Belongs to the peptidase C40 family.</text>
</comment>
<feature type="coiled-coil region" evidence="6">
    <location>
        <begin position="154"/>
        <end position="212"/>
    </location>
</feature>
<dbReference type="InterPro" id="IPR000064">
    <property type="entry name" value="NLP_P60_dom"/>
</dbReference>
<dbReference type="Gene3D" id="3.90.1720.10">
    <property type="entry name" value="endopeptidase domain like (from Nostoc punctiforme)"/>
    <property type="match status" value="1"/>
</dbReference>
<dbReference type="RefSeq" id="WP_035151937.1">
    <property type="nucleotide sequence ID" value="NZ_JAAZWO010000025.1"/>
</dbReference>
<keyword evidence="5" id="KW-0788">Thiol protease</keyword>
<dbReference type="GO" id="GO:0008234">
    <property type="term" value="F:cysteine-type peptidase activity"/>
    <property type="evidence" value="ECO:0007669"/>
    <property type="project" value="UniProtKB-KW"/>
</dbReference>
<keyword evidence="3 7" id="KW-0732">Signal</keyword>
<feature type="coiled-coil region" evidence="6">
    <location>
        <begin position="45"/>
        <end position="107"/>
    </location>
</feature>
<dbReference type="PANTHER" id="PTHR47053">
    <property type="entry name" value="MUREIN DD-ENDOPEPTIDASE MEPH-RELATED"/>
    <property type="match status" value="1"/>
</dbReference>
<feature type="signal peptide" evidence="7">
    <location>
        <begin position="1"/>
        <end position="24"/>
    </location>
</feature>
<name>A0A923J2X6_CLOTT</name>
<keyword evidence="4 9" id="KW-0378">Hydrolase</keyword>
<organism evidence="9 10">
    <name type="scientific">Clostridium tetanomorphum</name>
    <dbReference type="NCBI Taxonomy" id="1553"/>
    <lineage>
        <taxon>Bacteria</taxon>
        <taxon>Bacillati</taxon>
        <taxon>Bacillota</taxon>
        <taxon>Clostridia</taxon>
        <taxon>Eubacteriales</taxon>
        <taxon>Clostridiaceae</taxon>
        <taxon>Clostridium</taxon>
    </lineage>
</organism>
<dbReference type="Pfam" id="PF24568">
    <property type="entry name" value="CC_PcsB"/>
    <property type="match status" value="1"/>
</dbReference>
<dbReference type="Pfam" id="PF00877">
    <property type="entry name" value="NLPC_P60"/>
    <property type="match status" value="1"/>
</dbReference>
<dbReference type="PANTHER" id="PTHR47053:SF1">
    <property type="entry name" value="MUREIN DD-ENDOPEPTIDASE MEPH-RELATED"/>
    <property type="match status" value="1"/>
</dbReference>
<evidence type="ECO:0000256" key="5">
    <source>
        <dbReference type="ARBA" id="ARBA00022807"/>
    </source>
</evidence>
<keyword evidence="2" id="KW-0645">Protease</keyword>
<accession>A0A923J2X6</accession>
<sequence>MNKKVVSAIAALALVATFNVSVLAEPLSERIKVQQQKVQENTKLLKDVQKKREDIEVSIEKMDNQIEGLMKQINDTKKKISKTQDDIKNVEKEIDEAENNIKEEQDLFNKRVRAMYVSGAGSYLDVILEAKGLSDLISKVEAVKKIIELDNKIIADLNAKKLAIEKKKEVLNNESNKLLAMKADNEKKLSEINSKRQEQKTLIAELEKQERSYASKISESQSYINAAMAQINNVRKAAPKYNPSRGAASISSNSIVAFASNFLGTPYQWGGNGPETFDCSGFVKYVYAHFGVDLPRVSQDQQNVGTSVSRDQLEPGDLVFFGYPAHHVGIYVGNDCYIHAPRTNDVIKISPLNRSDYSGAKRVR</sequence>
<evidence type="ECO:0000256" key="4">
    <source>
        <dbReference type="ARBA" id="ARBA00022801"/>
    </source>
</evidence>
<dbReference type="PROSITE" id="PS51935">
    <property type="entry name" value="NLPC_P60"/>
    <property type="match status" value="1"/>
</dbReference>
<evidence type="ECO:0000259" key="8">
    <source>
        <dbReference type="PROSITE" id="PS51935"/>
    </source>
</evidence>
<dbReference type="InterPro" id="IPR038765">
    <property type="entry name" value="Papain-like_cys_pep_sf"/>
</dbReference>
<evidence type="ECO:0000313" key="10">
    <source>
        <dbReference type="Proteomes" id="UP000563151"/>
    </source>
</evidence>
<keyword evidence="10" id="KW-1185">Reference proteome</keyword>
<evidence type="ECO:0000256" key="3">
    <source>
        <dbReference type="ARBA" id="ARBA00022729"/>
    </source>
</evidence>
<dbReference type="InterPro" id="IPR051202">
    <property type="entry name" value="Peptidase_C40"/>
</dbReference>
<evidence type="ECO:0000256" key="7">
    <source>
        <dbReference type="SAM" id="SignalP"/>
    </source>
</evidence>
<evidence type="ECO:0000256" key="6">
    <source>
        <dbReference type="SAM" id="Coils"/>
    </source>
</evidence>
<comment type="caution">
    <text evidence="9">The sequence shown here is derived from an EMBL/GenBank/DDBJ whole genome shotgun (WGS) entry which is preliminary data.</text>
</comment>
<evidence type="ECO:0000256" key="2">
    <source>
        <dbReference type="ARBA" id="ARBA00022670"/>
    </source>
</evidence>
<proteinExistence type="inferred from homology"/>
<dbReference type="Gene3D" id="6.10.250.3150">
    <property type="match status" value="1"/>
</dbReference>
<keyword evidence="6" id="KW-0175">Coiled coil</keyword>